<dbReference type="Proteomes" id="UP000827889">
    <property type="component" value="Chromosome 3"/>
</dbReference>
<name>A0A8B8MSM9_9MYRT</name>
<evidence type="ECO:0000313" key="3">
    <source>
        <dbReference type="RefSeq" id="XP_030513090.2"/>
    </source>
</evidence>
<dbReference type="InterPro" id="IPR045026">
    <property type="entry name" value="LIMYB"/>
</dbReference>
<dbReference type="Pfam" id="PF12776">
    <property type="entry name" value="Myb_DNA-bind_3"/>
    <property type="match status" value="1"/>
</dbReference>
<dbReference type="GO" id="GO:0005634">
    <property type="term" value="C:nucleus"/>
    <property type="evidence" value="ECO:0007669"/>
    <property type="project" value="UniProtKB-SubCell"/>
</dbReference>
<organism evidence="2 3">
    <name type="scientific">Rhodamnia argentea</name>
    <dbReference type="NCBI Taxonomy" id="178133"/>
    <lineage>
        <taxon>Eukaryota</taxon>
        <taxon>Viridiplantae</taxon>
        <taxon>Streptophyta</taxon>
        <taxon>Embryophyta</taxon>
        <taxon>Tracheophyta</taxon>
        <taxon>Spermatophyta</taxon>
        <taxon>Magnoliopsida</taxon>
        <taxon>eudicotyledons</taxon>
        <taxon>Gunneridae</taxon>
        <taxon>Pentapetalae</taxon>
        <taxon>rosids</taxon>
        <taxon>malvids</taxon>
        <taxon>Myrtales</taxon>
        <taxon>Myrtaceae</taxon>
        <taxon>Myrtoideae</taxon>
        <taxon>Myrteae</taxon>
        <taxon>Australasian group</taxon>
        <taxon>Rhodamnia</taxon>
    </lineage>
</organism>
<dbReference type="RefSeq" id="XP_030513090.2">
    <property type="nucleotide sequence ID" value="XM_030657230.2"/>
</dbReference>
<proteinExistence type="predicted"/>
<dbReference type="GeneID" id="115727076"/>
<dbReference type="InterPro" id="IPR024752">
    <property type="entry name" value="Myb/SANT-like_dom"/>
</dbReference>
<reference evidence="3" key="1">
    <citation type="submission" date="2025-08" db="UniProtKB">
        <authorList>
            <consortium name="RefSeq"/>
        </authorList>
    </citation>
    <scope>IDENTIFICATION</scope>
    <source>
        <tissue evidence="3">Leaf</tissue>
    </source>
</reference>
<dbReference type="PANTHER" id="PTHR47584">
    <property type="match status" value="1"/>
</dbReference>
<accession>A0A8B8MSM9</accession>
<dbReference type="KEGG" id="rarg:115727076"/>
<feature type="domain" description="Myb/SANT-like" evidence="1">
    <location>
        <begin position="1"/>
        <end position="81"/>
    </location>
</feature>
<keyword evidence="2" id="KW-1185">Reference proteome</keyword>
<dbReference type="GO" id="GO:0016787">
    <property type="term" value="F:hydrolase activity"/>
    <property type="evidence" value="ECO:0007669"/>
    <property type="project" value="UniProtKB-KW"/>
</dbReference>
<sequence>MVDEVKKGNRTTSTFNKAGWNNIQREFNEHSRCQYSLDKFKNRVFKLKKRYGGFKKPINQTGFGWDNVNNKIIVHERTIWEDRIKEHPDRGTFRKDGFPLYPQLCVVFGDIYALGEFASGNVRDQISSPEGDNGVGDEFASGVALGTPEEVRAEEAHTEYGLDDEHQSGQGLNNKLMAVPVLEKHKLNMTPNSKRRRKSTSYEFASTCKAIQESLQMKMAQSSHISVTSQAPLPE</sequence>
<dbReference type="AlphaFoldDB" id="A0A8B8MSM9"/>
<protein>
    <submittedName>
        <fullName evidence="3">Uncharacterized protein LOC115727076</fullName>
    </submittedName>
</protein>
<dbReference type="GO" id="GO:0046872">
    <property type="term" value="F:metal ion binding"/>
    <property type="evidence" value="ECO:0007669"/>
    <property type="project" value="UniProtKB-KW"/>
</dbReference>
<dbReference type="PANTHER" id="PTHR47584:SF19">
    <property type="entry name" value="L10-INTERACTING MYB DOMAIN-CONTAINING PROTEIN-LIKE"/>
    <property type="match status" value="1"/>
</dbReference>
<gene>
    <name evidence="3" type="primary">LOC115727076</name>
</gene>
<dbReference type="GO" id="GO:0004518">
    <property type="term" value="F:nuclease activity"/>
    <property type="evidence" value="ECO:0007669"/>
    <property type="project" value="UniProtKB-KW"/>
</dbReference>
<evidence type="ECO:0000259" key="1">
    <source>
        <dbReference type="Pfam" id="PF12776"/>
    </source>
</evidence>
<evidence type="ECO:0000313" key="2">
    <source>
        <dbReference type="Proteomes" id="UP000827889"/>
    </source>
</evidence>